<evidence type="ECO:0000256" key="3">
    <source>
        <dbReference type="ARBA" id="ARBA00005300"/>
    </source>
</evidence>
<dbReference type="NCBIfam" id="NF001236">
    <property type="entry name" value="PRK00203.1"/>
    <property type="match status" value="1"/>
</dbReference>
<reference evidence="13" key="1">
    <citation type="submission" date="2019-04" db="EMBL/GenBank/DDBJ databases">
        <title>Evolution of Biomass-Degrading Anaerobic Consortia Revealed by Metagenomics.</title>
        <authorList>
            <person name="Peng X."/>
        </authorList>
    </citation>
    <scope>NUCLEOTIDE SEQUENCE</scope>
    <source>
        <strain evidence="13">SIG551</strain>
    </source>
</reference>
<feature type="domain" description="RNase H type-1" evidence="12">
    <location>
        <begin position="1"/>
        <end position="142"/>
    </location>
</feature>
<name>A0A928Q3Z9_9FIRM</name>
<dbReference type="PANTHER" id="PTHR10642:SF26">
    <property type="entry name" value="RIBONUCLEASE H1"/>
    <property type="match status" value="1"/>
</dbReference>
<dbReference type="GO" id="GO:0043137">
    <property type="term" value="P:DNA replication, removal of RNA primer"/>
    <property type="evidence" value="ECO:0007669"/>
    <property type="project" value="TreeGrafter"/>
</dbReference>
<evidence type="ECO:0000256" key="11">
    <source>
        <dbReference type="HAMAP-Rule" id="MF_00042"/>
    </source>
</evidence>
<evidence type="ECO:0000256" key="7">
    <source>
        <dbReference type="ARBA" id="ARBA00022723"/>
    </source>
</evidence>
<dbReference type="HAMAP" id="MF_00042">
    <property type="entry name" value="RNase_H"/>
    <property type="match status" value="1"/>
</dbReference>
<comment type="subunit">
    <text evidence="4 11">Monomer.</text>
</comment>
<dbReference type="PROSITE" id="PS50879">
    <property type="entry name" value="RNASE_H_1"/>
    <property type="match status" value="1"/>
</dbReference>
<dbReference type="InterPro" id="IPR002156">
    <property type="entry name" value="RNaseH_domain"/>
</dbReference>
<gene>
    <name evidence="11 13" type="primary">rnhA</name>
    <name evidence="13" type="ORF">E7512_13345</name>
</gene>
<dbReference type="PANTHER" id="PTHR10642">
    <property type="entry name" value="RIBONUCLEASE H1"/>
    <property type="match status" value="1"/>
</dbReference>
<keyword evidence="10 11" id="KW-0460">Magnesium</keyword>
<feature type="binding site" evidence="11">
    <location>
        <position position="9"/>
    </location>
    <ligand>
        <name>Mg(2+)</name>
        <dbReference type="ChEBI" id="CHEBI:18420"/>
        <label>1</label>
    </ligand>
</feature>
<comment type="caution">
    <text evidence="13">The sequence shown here is derived from an EMBL/GenBank/DDBJ whole genome shotgun (WGS) entry which is preliminary data.</text>
</comment>
<evidence type="ECO:0000313" key="14">
    <source>
        <dbReference type="Proteomes" id="UP000754750"/>
    </source>
</evidence>
<evidence type="ECO:0000256" key="2">
    <source>
        <dbReference type="ARBA" id="ARBA00004065"/>
    </source>
</evidence>
<dbReference type="GO" id="GO:0004523">
    <property type="term" value="F:RNA-DNA hybrid ribonuclease activity"/>
    <property type="evidence" value="ECO:0007669"/>
    <property type="project" value="UniProtKB-UniRule"/>
</dbReference>
<dbReference type="InterPro" id="IPR036397">
    <property type="entry name" value="RNaseH_sf"/>
</dbReference>
<dbReference type="EC" id="3.1.26.4" evidence="5 11"/>
<feature type="binding site" evidence="11">
    <location>
        <position position="69"/>
    </location>
    <ligand>
        <name>Mg(2+)</name>
        <dbReference type="ChEBI" id="CHEBI:18420"/>
        <label>1</label>
    </ligand>
</feature>
<protein>
    <recommendedName>
        <fullName evidence="5 11">Ribonuclease H</fullName>
        <shortName evidence="11">RNase H</shortName>
        <ecNumber evidence="5 11">3.1.26.4</ecNumber>
    </recommendedName>
</protein>
<dbReference type="RefSeq" id="WP_020073827.1">
    <property type="nucleotide sequence ID" value="NZ_JBKWRC010000003.1"/>
</dbReference>
<comment type="catalytic activity">
    <reaction evidence="1 11">
        <text>Endonucleolytic cleavage to 5'-phosphomonoester.</text>
        <dbReference type="EC" id="3.1.26.4"/>
    </reaction>
</comment>
<evidence type="ECO:0000256" key="5">
    <source>
        <dbReference type="ARBA" id="ARBA00012180"/>
    </source>
</evidence>
<feature type="binding site" evidence="11">
    <location>
        <position position="134"/>
    </location>
    <ligand>
        <name>Mg(2+)</name>
        <dbReference type="ChEBI" id="CHEBI:18420"/>
        <label>2</label>
    </ligand>
</feature>
<keyword evidence="8 11" id="KW-0255">Endonuclease</keyword>
<dbReference type="AlphaFoldDB" id="A0A928Q3Z9"/>
<proteinExistence type="inferred from homology"/>
<dbReference type="GO" id="GO:0005737">
    <property type="term" value="C:cytoplasm"/>
    <property type="evidence" value="ECO:0007669"/>
    <property type="project" value="UniProtKB-SubCell"/>
</dbReference>
<dbReference type="InterPro" id="IPR022892">
    <property type="entry name" value="RNaseHI"/>
</dbReference>
<evidence type="ECO:0000259" key="12">
    <source>
        <dbReference type="PROSITE" id="PS50879"/>
    </source>
</evidence>
<dbReference type="EMBL" id="SVNY01000007">
    <property type="protein sequence ID" value="MBE6834538.1"/>
    <property type="molecule type" value="Genomic_DNA"/>
</dbReference>
<dbReference type="InterPro" id="IPR050092">
    <property type="entry name" value="RNase_H"/>
</dbReference>
<accession>A0A928Q3Z9</accession>
<keyword evidence="9 11" id="KW-0378">Hydrolase</keyword>
<keyword evidence="11" id="KW-0963">Cytoplasm</keyword>
<dbReference type="Gene3D" id="3.30.420.10">
    <property type="entry name" value="Ribonuclease H-like superfamily/Ribonuclease H"/>
    <property type="match status" value="1"/>
</dbReference>
<comment type="function">
    <text evidence="2 11">Endonuclease that specifically degrades the RNA of RNA-DNA hybrids.</text>
</comment>
<evidence type="ECO:0000256" key="8">
    <source>
        <dbReference type="ARBA" id="ARBA00022759"/>
    </source>
</evidence>
<feature type="binding site" evidence="11">
    <location>
        <position position="47"/>
    </location>
    <ligand>
        <name>Mg(2+)</name>
        <dbReference type="ChEBI" id="CHEBI:18420"/>
        <label>1</label>
    </ligand>
</feature>
<dbReference type="GO" id="GO:0000287">
    <property type="term" value="F:magnesium ion binding"/>
    <property type="evidence" value="ECO:0007669"/>
    <property type="project" value="UniProtKB-UniRule"/>
</dbReference>
<keyword evidence="6 11" id="KW-0540">Nuclease</keyword>
<evidence type="ECO:0000313" key="13">
    <source>
        <dbReference type="EMBL" id="MBE6834538.1"/>
    </source>
</evidence>
<keyword evidence="7 11" id="KW-0479">Metal-binding</keyword>
<dbReference type="GO" id="GO:0003676">
    <property type="term" value="F:nucleic acid binding"/>
    <property type="evidence" value="ECO:0007669"/>
    <property type="project" value="InterPro"/>
</dbReference>
<dbReference type="SUPFAM" id="SSF53098">
    <property type="entry name" value="Ribonuclease H-like"/>
    <property type="match status" value="1"/>
</dbReference>
<evidence type="ECO:0000256" key="6">
    <source>
        <dbReference type="ARBA" id="ARBA00022722"/>
    </source>
</evidence>
<feature type="binding site" evidence="11">
    <location>
        <position position="9"/>
    </location>
    <ligand>
        <name>Mg(2+)</name>
        <dbReference type="ChEBI" id="CHEBI:18420"/>
        <label>2</label>
    </ligand>
</feature>
<evidence type="ECO:0000256" key="9">
    <source>
        <dbReference type="ARBA" id="ARBA00022801"/>
    </source>
</evidence>
<sequence>MKQVEIFTDGACQGNPGPGGWGAVLRYQGREKEISGGEAHTTNNRMELSAVIEALSLLKEPCDITLWSDSKYVCDAIEKGWAKAWRKNGWKKADKKPALNSDLWERLLNLLEQHRVTIRWVKGHAGHPENERCDRLAVAAAEQFKKKP</sequence>
<dbReference type="Pfam" id="PF00075">
    <property type="entry name" value="RNase_H"/>
    <property type="match status" value="1"/>
</dbReference>
<comment type="similarity">
    <text evidence="3 11">Belongs to the RNase H family.</text>
</comment>
<organism evidence="13 14">
    <name type="scientific">Faecalispora sporosphaeroides</name>
    <dbReference type="NCBI Taxonomy" id="1549"/>
    <lineage>
        <taxon>Bacteria</taxon>
        <taxon>Bacillati</taxon>
        <taxon>Bacillota</taxon>
        <taxon>Clostridia</taxon>
        <taxon>Eubacteriales</taxon>
        <taxon>Oscillospiraceae</taxon>
        <taxon>Faecalispora</taxon>
    </lineage>
</organism>
<dbReference type="CDD" id="cd09278">
    <property type="entry name" value="RNase_HI_prokaryote_like"/>
    <property type="match status" value="1"/>
</dbReference>
<evidence type="ECO:0000256" key="1">
    <source>
        <dbReference type="ARBA" id="ARBA00000077"/>
    </source>
</evidence>
<evidence type="ECO:0000256" key="4">
    <source>
        <dbReference type="ARBA" id="ARBA00011245"/>
    </source>
</evidence>
<dbReference type="FunFam" id="3.30.420.10:FF:000089">
    <property type="entry name" value="Ribonuclease H"/>
    <property type="match status" value="1"/>
</dbReference>
<dbReference type="Proteomes" id="UP000754750">
    <property type="component" value="Unassembled WGS sequence"/>
</dbReference>
<dbReference type="InterPro" id="IPR012337">
    <property type="entry name" value="RNaseH-like_sf"/>
</dbReference>
<comment type="cofactor">
    <cofactor evidence="11">
        <name>Mg(2+)</name>
        <dbReference type="ChEBI" id="CHEBI:18420"/>
    </cofactor>
    <text evidence="11">Binds 1 Mg(2+) ion per subunit. May bind a second metal ion at a regulatory site, or after substrate binding.</text>
</comment>
<comment type="subcellular location">
    <subcellularLocation>
        <location evidence="11">Cytoplasm</location>
    </subcellularLocation>
</comment>
<evidence type="ECO:0000256" key="10">
    <source>
        <dbReference type="ARBA" id="ARBA00022842"/>
    </source>
</evidence>